<sequence>MASLSTSKPTPIPRNDDTKRHSRSAAHLLLGQSRPFNHQHGPVWQWHLCFELCHPPHCAQSVLQLIGGIMSSCLVSPRAPPPLSSTWMVSPTINPKYTYCRYSQEDGGTSRRRSSRRFKVLNRVTPARDWLAGWFFIVQVATLGTTPI</sequence>
<protein>
    <submittedName>
        <fullName evidence="2">Uncharacterized protein</fullName>
    </submittedName>
</protein>
<evidence type="ECO:0000313" key="2">
    <source>
        <dbReference type="EMBL" id="KAF9752352.1"/>
    </source>
</evidence>
<name>A0A8H7NAU2_BIOOC</name>
<evidence type="ECO:0000256" key="1">
    <source>
        <dbReference type="SAM" id="MobiDB-lite"/>
    </source>
</evidence>
<dbReference type="Proteomes" id="UP000616885">
    <property type="component" value="Unassembled WGS sequence"/>
</dbReference>
<comment type="caution">
    <text evidence="2">The sequence shown here is derived from an EMBL/GenBank/DDBJ whole genome shotgun (WGS) entry which is preliminary data.</text>
</comment>
<reference evidence="2" key="1">
    <citation type="submission" date="2020-10" db="EMBL/GenBank/DDBJ databases">
        <title>High-Quality Genome Resource of Clonostachys rosea strain S41 by Oxford Nanopore Long-Read Sequencing.</title>
        <authorList>
            <person name="Wang H."/>
        </authorList>
    </citation>
    <scope>NUCLEOTIDE SEQUENCE</scope>
    <source>
        <strain evidence="2">S41</strain>
    </source>
</reference>
<evidence type="ECO:0000313" key="3">
    <source>
        <dbReference type="Proteomes" id="UP000616885"/>
    </source>
</evidence>
<accession>A0A8H7NAU2</accession>
<feature type="region of interest" description="Disordered" evidence="1">
    <location>
        <begin position="1"/>
        <end position="22"/>
    </location>
</feature>
<proteinExistence type="predicted"/>
<dbReference type="AlphaFoldDB" id="A0A8H7NAU2"/>
<gene>
    <name evidence="2" type="ORF">IM811_014146</name>
</gene>
<organism evidence="2 3">
    <name type="scientific">Bionectria ochroleuca</name>
    <name type="common">Gliocladium roseum</name>
    <dbReference type="NCBI Taxonomy" id="29856"/>
    <lineage>
        <taxon>Eukaryota</taxon>
        <taxon>Fungi</taxon>
        <taxon>Dikarya</taxon>
        <taxon>Ascomycota</taxon>
        <taxon>Pezizomycotina</taxon>
        <taxon>Sordariomycetes</taxon>
        <taxon>Hypocreomycetidae</taxon>
        <taxon>Hypocreales</taxon>
        <taxon>Bionectriaceae</taxon>
        <taxon>Clonostachys</taxon>
    </lineage>
</organism>
<dbReference type="EMBL" id="JADCTT010000005">
    <property type="protein sequence ID" value="KAF9752352.1"/>
    <property type="molecule type" value="Genomic_DNA"/>
</dbReference>